<name>A0AAG5DI27_ANOAO</name>
<dbReference type="EnsemblMetazoa" id="ENSAATROPT011663">
    <property type="protein sequence ID" value="ENSAATROPP010555"/>
    <property type="gene ID" value="ENSAATROPG009497"/>
</dbReference>
<proteinExistence type="predicted"/>
<dbReference type="Proteomes" id="UP000075880">
    <property type="component" value="Unassembled WGS sequence"/>
</dbReference>
<reference evidence="1" key="1">
    <citation type="submission" date="2024-04" db="UniProtKB">
        <authorList>
            <consortium name="EnsemblMetazoa"/>
        </authorList>
    </citation>
    <scope>IDENTIFICATION</scope>
    <source>
        <strain evidence="1">EBRO</strain>
    </source>
</reference>
<evidence type="ECO:0000313" key="1">
    <source>
        <dbReference type="EnsemblMetazoa" id="ENSAATROPP010555"/>
    </source>
</evidence>
<accession>A0AAG5DI27</accession>
<evidence type="ECO:0000313" key="2">
    <source>
        <dbReference type="Proteomes" id="UP000075880"/>
    </source>
</evidence>
<protein>
    <submittedName>
        <fullName evidence="1">Uncharacterized protein</fullName>
    </submittedName>
</protein>
<keyword evidence="2" id="KW-1185">Reference proteome</keyword>
<organism evidence="1 2">
    <name type="scientific">Anopheles atroparvus</name>
    <name type="common">European mosquito</name>
    <dbReference type="NCBI Taxonomy" id="41427"/>
    <lineage>
        <taxon>Eukaryota</taxon>
        <taxon>Metazoa</taxon>
        <taxon>Ecdysozoa</taxon>
        <taxon>Arthropoda</taxon>
        <taxon>Hexapoda</taxon>
        <taxon>Insecta</taxon>
        <taxon>Pterygota</taxon>
        <taxon>Neoptera</taxon>
        <taxon>Endopterygota</taxon>
        <taxon>Diptera</taxon>
        <taxon>Nematocera</taxon>
        <taxon>Culicoidea</taxon>
        <taxon>Culicidae</taxon>
        <taxon>Anophelinae</taxon>
        <taxon>Anopheles</taxon>
    </lineage>
</organism>
<dbReference type="AlphaFoldDB" id="A0AAG5DI27"/>
<sequence>MAYLCESLRVCLIKKIDTMLSINGETPWFISIANGKNALYVQKTSLLTVSSLRGFHIRMMLLVMCR</sequence>